<evidence type="ECO:0000259" key="4">
    <source>
        <dbReference type="PROSITE" id="PS51379"/>
    </source>
</evidence>
<dbReference type="InterPro" id="IPR017896">
    <property type="entry name" value="4Fe4S_Fe-S-bd"/>
</dbReference>
<protein>
    <submittedName>
        <fullName evidence="5">Epoxyqueuosine reductase</fullName>
        <ecNumber evidence="5">1.1.-.-</ecNumber>
    </submittedName>
</protein>
<evidence type="ECO:0000256" key="3">
    <source>
        <dbReference type="ARBA" id="ARBA00023014"/>
    </source>
</evidence>
<dbReference type="Pfam" id="PF00037">
    <property type="entry name" value="Fer4"/>
    <property type="match status" value="1"/>
</dbReference>
<gene>
    <name evidence="5" type="primary">queG_1</name>
    <name evidence="5" type="ORF">Psch_03087</name>
</gene>
<dbReference type="EC" id="1.1.-.-" evidence="5"/>
<dbReference type="SUPFAM" id="SSF54862">
    <property type="entry name" value="4Fe-4S ferredoxins"/>
    <property type="match status" value="1"/>
</dbReference>
<evidence type="ECO:0000313" key="5">
    <source>
        <dbReference type="EMBL" id="TEB06045.1"/>
    </source>
</evidence>
<keyword evidence="2" id="KW-0408">Iron</keyword>
<evidence type="ECO:0000313" key="6">
    <source>
        <dbReference type="Proteomes" id="UP000298324"/>
    </source>
</evidence>
<accession>A0A4Y7RAM7</accession>
<dbReference type="PROSITE" id="PS51379">
    <property type="entry name" value="4FE4S_FER_2"/>
    <property type="match status" value="1"/>
</dbReference>
<keyword evidence="5" id="KW-0560">Oxidoreductase</keyword>
<dbReference type="PANTHER" id="PTHR42827">
    <property type="entry name" value="IRON-SULFUR CLUSTER-BINDING PROTEIN-RELATED"/>
    <property type="match status" value="1"/>
</dbReference>
<reference evidence="5 6" key="1">
    <citation type="journal article" date="2018" name="Environ. Microbiol.">
        <title>Novel energy conservation strategies and behaviour of Pelotomaculum schinkii driving syntrophic propionate catabolism.</title>
        <authorList>
            <person name="Hidalgo-Ahumada C.A.P."/>
            <person name="Nobu M.K."/>
            <person name="Narihiro T."/>
            <person name="Tamaki H."/>
            <person name="Liu W.T."/>
            <person name="Kamagata Y."/>
            <person name="Stams A.J.M."/>
            <person name="Imachi H."/>
            <person name="Sousa D.Z."/>
        </authorList>
    </citation>
    <scope>NUCLEOTIDE SEQUENCE [LARGE SCALE GENOMIC DNA]</scope>
    <source>
        <strain evidence="5 6">HH</strain>
    </source>
</reference>
<dbReference type="AlphaFoldDB" id="A0A4Y7RAM7"/>
<keyword evidence="3" id="KW-0411">Iron-sulfur</keyword>
<dbReference type="PANTHER" id="PTHR42827:SF1">
    <property type="entry name" value="IRON-SULFUR CLUSTER-BINDING PROTEIN"/>
    <property type="match status" value="1"/>
</dbReference>
<keyword evidence="1" id="KW-0479">Metal-binding</keyword>
<name>A0A4Y7RAM7_9FIRM</name>
<dbReference type="RefSeq" id="WP_243124144.1">
    <property type="nucleotide sequence ID" value="NZ_QFGA01000002.1"/>
</dbReference>
<proteinExistence type="predicted"/>
<dbReference type="Proteomes" id="UP000298324">
    <property type="component" value="Unassembled WGS sequence"/>
</dbReference>
<evidence type="ECO:0000256" key="1">
    <source>
        <dbReference type="ARBA" id="ARBA00022723"/>
    </source>
</evidence>
<dbReference type="InterPro" id="IPR017900">
    <property type="entry name" value="4Fe4S_Fe_S_CS"/>
</dbReference>
<feature type="domain" description="4Fe-4S ferredoxin-type" evidence="4">
    <location>
        <begin position="187"/>
        <end position="217"/>
    </location>
</feature>
<comment type="caution">
    <text evidence="5">The sequence shown here is derived from an EMBL/GenBank/DDBJ whole genome shotgun (WGS) entry which is preliminary data.</text>
</comment>
<organism evidence="5 6">
    <name type="scientific">Pelotomaculum schinkii</name>
    <dbReference type="NCBI Taxonomy" id="78350"/>
    <lineage>
        <taxon>Bacteria</taxon>
        <taxon>Bacillati</taxon>
        <taxon>Bacillota</taxon>
        <taxon>Clostridia</taxon>
        <taxon>Eubacteriales</taxon>
        <taxon>Desulfotomaculaceae</taxon>
        <taxon>Pelotomaculum</taxon>
    </lineage>
</organism>
<dbReference type="GO" id="GO:0016491">
    <property type="term" value="F:oxidoreductase activity"/>
    <property type="evidence" value="ECO:0007669"/>
    <property type="project" value="UniProtKB-KW"/>
</dbReference>
<keyword evidence="6" id="KW-1185">Reference proteome</keyword>
<evidence type="ECO:0000256" key="2">
    <source>
        <dbReference type="ARBA" id="ARBA00023004"/>
    </source>
</evidence>
<dbReference type="GO" id="GO:0051536">
    <property type="term" value="F:iron-sulfur cluster binding"/>
    <property type="evidence" value="ECO:0007669"/>
    <property type="project" value="UniProtKB-KW"/>
</dbReference>
<dbReference type="EMBL" id="QFGA01000002">
    <property type="protein sequence ID" value="TEB06045.1"/>
    <property type="molecule type" value="Genomic_DNA"/>
</dbReference>
<dbReference type="PROSITE" id="PS00198">
    <property type="entry name" value="4FE4S_FER_1"/>
    <property type="match status" value="1"/>
</dbReference>
<sequence length="265" mass="30033">MLLQTIKEKLDDYVLNSPQNIVNELETMRIYDQPLVGVAGVEDALWKKLKDTDVVGPQHLSPQEWLVGAKSVVSYFLPYTQRIRRSNCSEGFPSTEWLYGRYEGEMFNNALCSFVVDLIKKAGGRAIAPSIDKRLTVVNRRSNWSERHVAFIAGLGTFSLNRSMITSLGSAGRFGSVIVDFELEPTQRLYKEFDEYCTKCGVCIDRCPPQAISEKGKDNGICSHFLDEVRERYKPRYGCGKCQTSVPCEDKNPKEKVYESMMAVK</sequence>
<dbReference type="GO" id="GO:0046872">
    <property type="term" value="F:metal ion binding"/>
    <property type="evidence" value="ECO:0007669"/>
    <property type="project" value="UniProtKB-KW"/>
</dbReference>